<protein>
    <submittedName>
        <fullName evidence="8">ComEC/Rec2 family competence protein</fullName>
    </submittedName>
</protein>
<keyword evidence="4 6" id="KW-1133">Transmembrane helix</keyword>
<evidence type="ECO:0000256" key="1">
    <source>
        <dbReference type="ARBA" id="ARBA00004651"/>
    </source>
</evidence>
<keyword evidence="2" id="KW-1003">Cell membrane</keyword>
<organism evidence="8 9">
    <name type="scientific">Marinomonas foliarum</name>
    <dbReference type="NCBI Taxonomy" id="491950"/>
    <lineage>
        <taxon>Bacteria</taxon>
        <taxon>Pseudomonadati</taxon>
        <taxon>Pseudomonadota</taxon>
        <taxon>Gammaproteobacteria</taxon>
        <taxon>Oceanospirillales</taxon>
        <taxon>Oceanospirillaceae</taxon>
        <taxon>Marinomonas</taxon>
    </lineage>
</organism>
<feature type="transmembrane region" description="Helical" evidence="6">
    <location>
        <begin position="59"/>
        <end position="85"/>
    </location>
</feature>
<feature type="transmembrane region" description="Helical" evidence="6">
    <location>
        <begin position="97"/>
        <end position="117"/>
    </location>
</feature>
<evidence type="ECO:0000256" key="4">
    <source>
        <dbReference type="ARBA" id="ARBA00022989"/>
    </source>
</evidence>
<name>A0ABX7IST8_9GAMM</name>
<feature type="transmembrane region" description="Helical" evidence="6">
    <location>
        <begin position="137"/>
        <end position="158"/>
    </location>
</feature>
<dbReference type="RefSeq" id="WP_205114656.1">
    <property type="nucleotide sequence ID" value="NZ_CP070273.1"/>
</dbReference>
<dbReference type="InterPro" id="IPR004477">
    <property type="entry name" value="ComEC_N"/>
</dbReference>
<proteinExistence type="predicted"/>
<feature type="domain" description="ComEC/Rec2-related protein" evidence="7">
    <location>
        <begin position="38"/>
        <end position="298"/>
    </location>
</feature>
<dbReference type="PANTHER" id="PTHR30619:SF1">
    <property type="entry name" value="RECOMBINATION PROTEIN 2"/>
    <property type="match status" value="1"/>
</dbReference>
<keyword evidence="9" id="KW-1185">Reference proteome</keyword>
<dbReference type="EMBL" id="CP070273">
    <property type="protein sequence ID" value="QRV24002.1"/>
    <property type="molecule type" value="Genomic_DNA"/>
</dbReference>
<evidence type="ECO:0000313" key="9">
    <source>
        <dbReference type="Proteomes" id="UP000644167"/>
    </source>
</evidence>
<sequence>MDDVRLLALSSPSPRDQLLDALDARLSTYNYWRFSKALLLGQNDLWSQKDTWVIRTLGLAHLFVVSGLHTGFMFVIGSLISRAVWQLLPGHLLLSGLTRWHCDAMIIVPLLFAYAYFTNWGEPVVRAAIMLSSYLCARMLAMQFSAYSIITFALWVVLLANPRTVLSPGLWLSFSLVYLLIGYCQTTKLSRLIMGQVMLSTASMVLILGWQEEISSVSVLVNMLMIPFAGFIWFPLGLLSCFEVLLIGSTYSYKFLELLLFCVDEFLNWVVFSLPLLTFETFATSAPKALMLLLIVFWVYQSPLKRGVLSILCVWCLLFSSTLFYSSKPDYTILNKNNKLVLKDKEQILMVNAWAGSDIGRLLFDPNVDFNPSGRYLLSPAKLSDLTPRRLLTVDTSWVFLQKMEADKTITMLDALNVNWLIISDGEFLEFHFQDKQLSLRHSSCLYSFFLLKSDTCKRVEKLESVLNYLQT</sequence>
<evidence type="ECO:0000256" key="2">
    <source>
        <dbReference type="ARBA" id="ARBA00022475"/>
    </source>
</evidence>
<accession>A0ABX7IST8</accession>
<dbReference type="InterPro" id="IPR052159">
    <property type="entry name" value="Competence_DNA_uptake"/>
</dbReference>
<evidence type="ECO:0000256" key="3">
    <source>
        <dbReference type="ARBA" id="ARBA00022692"/>
    </source>
</evidence>
<dbReference type="PANTHER" id="PTHR30619">
    <property type="entry name" value="DNA INTERNALIZATION/COMPETENCE PROTEIN COMEC/REC2"/>
    <property type="match status" value="1"/>
</dbReference>
<feature type="transmembrane region" description="Helical" evidence="6">
    <location>
        <begin position="282"/>
        <end position="300"/>
    </location>
</feature>
<keyword evidence="3 6" id="KW-0812">Transmembrane</keyword>
<keyword evidence="5 6" id="KW-0472">Membrane</keyword>
<feature type="transmembrane region" description="Helical" evidence="6">
    <location>
        <begin position="258"/>
        <end position="276"/>
    </location>
</feature>
<gene>
    <name evidence="8" type="ORF">JSY38_00175</name>
</gene>
<feature type="transmembrane region" description="Helical" evidence="6">
    <location>
        <begin position="307"/>
        <end position="326"/>
    </location>
</feature>
<dbReference type="Proteomes" id="UP000644167">
    <property type="component" value="Chromosome"/>
</dbReference>
<feature type="transmembrane region" description="Helical" evidence="6">
    <location>
        <begin position="164"/>
        <end position="181"/>
    </location>
</feature>
<evidence type="ECO:0000256" key="5">
    <source>
        <dbReference type="ARBA" id="ARBA00023136"/>
    </source>
</evidence>
<evidence type="ECO:0000259" key="7">
    <source>
        <dbReference type="Pfam" id="PF03772"/>
    </source>
</evidence>
<comment type="subcellular location">
    <subcellularLocation>
        <location evidence="1">Cell membrane</location>
        <topology evidence="1">Multi-pass membrane protein</topology>
    </subcellularLocation>
</comment>
<evidence type="ECO:0000313" key="8">
    <source>
        <dbReference type="EMBL" id="QRV24002.1"/>
    </source>
</evidence>
<reference evidence="8 9" key="1">
    <citation type="submission" date="2021-02" db="EMBL/GenBank/DDBJ databases">
        <title>The genome of Marinomonas foliarum JZW.</title>
        <authorList>
            <person name="Sun M."/>
        </authorList>
    </citation>
    <scope>NUCLEOTIDE SEQUENCE [LARGE SCALE GENOMIC DNA]</scope>
    <source>
        <strain evidence="8 9">JZW</strain>
    </source>
</reference>
<evidence type="ECO:0000256" key="6">
    <source>
        <dbReference type="SAM" id="Phobius"/>
    </source>
</evidence>
<dbReference type="Pfam" id="PF03772">
    <property type="entry name" value="Competence"/>
    <property type="match status" value="1"/>
</dbReference>
<dbReference type="NCBIfam" id="TIGR00360">
    <property type="entry name" value="ComEC_N-term"/>
    <property type="match status" value="1"/>
</dbReference>
<feature type="transmembrane region" description="Helical" evidence="6">
    <location>
        <begin position="223"/>
        <end position="246"/>
    </location>
</feature>
<feature type="transmembrane region" description="Helical" evidence="6">
    <location>
        <begin position="193"/>
        <end position="211"/>
    </location>
</feature>